<dbReference type="InterPro" id="IPR005119">
    <property type="entry name" value="LysR_subst-bd"/>
</dbReference>
<dbReference type="SUPFAM" id="SSF53850">
    <property type="entry name" value="Periplasmic binding protein-like II"/>
    <property type="match status" value="1"/>
</dbReference>
<dbReference type="PANTHER" id="PTHR30419:SF8">
    <property type="entry name" value="NITROGEN ASSIMILATION TRANSCRIPTIONAL ACTIVATOR-RELATED"/>
    <property type="match status" value="1"/>
</dbReference>
<sequence>MRYFYEAANQGSMRLASEKLGVAVSSISRQIAQLEAELGVPLIERGRRSVKLTEAGRLTYEFHRANMIEQDIFRSKIHGLRGVRTGLIQLAVGEGFLGSAFFETVNAFHATNPGLRIETHVAATSEIVRMVQEDEAHIGLVLQIEPEPKIRIRVSASQDLMVLTHPSHPLTRKSEISIADLAQHDLCLPPRGFRIRQLLASAEAAAGIYLEPAITTSSIVMMRDLAAQGRVATVLPRIAVLGELGSRRLTAIPFAGNTLESTSINLISRLGRQLHGAPAKFMAVLEAKIRGWAG</sequence>
<keyword evidence="3" id="KW-0238">DNA-binding</keyword>
<evidence type="ECO:0000259" key="5">
    <source>
        <dbReference type="PROSITE" id="PS50931"/>
    </source>
</evidence>
<evidence type="ECO:0000313" key="6">
    <source>
        <dbReference type="EMBL" id="MDH7640039.1"/>
    </source>
</evidence>
<dbReference type="EMBL" id="JARYGZ010000002">
    <property type="protein sequence ID" value="MDH7640039.1"/>
    <property type="molecule type" value="Genomic_DNA"/>
</dbReference>
<comment type="caution">
    <text evidence="6">The sequence shown here is derived from an EMBL/GenBank/DDBJ whole genome shotgun (WGS) entry which is preliminary data.</text>
</comment>
<feature type="domain" description="HTH lysR-type" evidence="5">
    <location>
        <begin position="1"/>
        <end position="53"/>
    </location>
</feature>
<dbReference type="InterPro" id="IPR036390">
    <property type="entry name" value="WH_DNA-bd_sf"/>
</dbReference>
<dbReference type="Pfam" id="PF03466">
    <property type="entry name" value="LysR_substrate"/>
    <property type="match status" value="1"/>
</dbReference>
<evidence type="ECO:0000313" key="7">
    <source>
        <dbReference type="Proteomes" id="UP001160625"/>
    </source>
</evidence>
<dbReference type="Proteomes" id="UP001160625">
    <property type="component" value="Unassembled WGS sequence"/>
</dbReference>
<keyword evidence="2" id="KW-0805">Transcription regulation</keyword>
<dbReference type="RefSeq" id="WP_281045402.1">
    <property type="nucleotide sequence ID" value="NZ_JARYGZ010000002.1"/>
</dbReference>
<evidence type="ECO:0000256" key="1">
    <source>
        <dbReference type="ARBA" id="ARBA00009437"/>
    </source>
</evidence>
<proteinExistence type="inferred from homology"/>
<evidence type="ECO:0000256" key="4">
    <source>
        <dbReference type="ARBA" id="ARBA00023163"/>
    </source>
</evidence>
<dbReference type="Pfam" id="PF00126">
    <property type="entry name" value="HTH_1"/>
    <property type="match status" value="1"/>
</dbReference>
<evidence type="ECO:0000256" key="2">
    <source>
        <dbReference type="ARBA" id="ARBA00023015"/>
    </source>
</evidence>
<comment type="similarity">
    <text evidence="1">Belongs to the LysR transcriptional regulatory family.</text>
</comment>
<reference evidence="6" key="1">
    <citation type="submission" date="2023-04" db="EMBL/GenBank/DDBJ databases">
        <title>Sphingomonas sp. MAHUQ-71 isolated from rice field.</title>
        <authorList>
            <person name="Huq M.A."/>
        </authorList>
    </citation>
    <scope>NUCLEOTIDE SEQUENCE</scope>
    <source>
        <strain evidence="6">MAHUQ-71</strain>
    </source>
</reference>
<dbReference type="InterPro" id="IPR000847">
    <property type="entry name" value="LysR_HTH_N"/>
</dbReference>
<keyword evidence="4" id="KW-0804">Transcription</keyword>
<gene>
    <name evidence="6" type="ORF">QGN17_14980</name>
</gene>
<dbReference type="SUPFAM" id="SSF46785">
    <property type="entry name" value="Winged helix' DNA-binding domain"/>
    <property type="match status" value="1"/>
</dbReference>
<dbReference type="PROSITE" id="PS50931">
    <property type="entry name" value="HTH_LYSR"/>
    <property type="match status" value="1"/>
</dbReference>
<dbReference type="InterPro" id="IPR050950">
    <property type="entry name" value="HTH-type_LysR_regulators"/>
</dbReference>
<name>A0ABT6N4R9_9SPHN</name>
<dbReference type="PANTHER" id="PTHR30419">
    <property type="entry name" value="HTH-TYPE TRANSCRIPTIONAL REGULATOR YBHD"/>
    <property type="match status" value="1"/>
</dbReference>
<accession>A0ABT6N4R9</accession>
<organism evidence="6 7">
    <name type="scientific">Sphingomonas oryzagri</name>
    <dbReference type="NCBI Taxonomy" id="3042314"/>
    <lineage>
        <taxon>Bacteria</taxon>
        <taxon>Pseudomonadati</taxon>
        <taxon>Pseudomonadota</taxon>
        <taxon>Alphaproteobacteria</taxon>
        <taxon>Sphingomonadales</taxon>
        <taxon>Sphingomonadaceae</taxon>
        <taxon>Sphingomonas</taxon>
    </lineage>
</organism>
<evidence type="ECO:0000256" key="3">
    <source>
        <dbReference type="ARBA" id="ARBA00023125"/>
    </source>
</evidence>
<keyword evidence="7" id="KW-1185">Reference proteome</keyword>
<dbReference type="Gene3D" id="3.40.190.290">
    <property type="match status" value="1"/>
</dbReference>
<dbReference type="InterPro" id="IPR036388">
    <property type="entry name" value="WH-like_DNA-bd_sf"/>
</dbReference>
<dbReference type="Gene3D" id="1.10.10.10">
    <property type="entry name" value="Winged helix-like DNA-binding domain superfamily/Winged helix DNA-binding domain"/>
    <property type="match status" value="1"/>
</dbReference>
<protein>
    <submittedName>
        <fullName evidence="6">LysR family transcriptional regulator</fullName>
    </submittedName>
</protein>